<organism evidence="2 3">
    <name type="scientific">Phyllobacterium zundukense</name>
    <dbReference type="NCBI Taxonomy" id="1867719"/>
    <lineage>
        <taxon>Bacteria</taxon>
        <taxon>Pseudomonadati</taxon>
        <taxon>Pseudomonadota</taxon>
        <taxon>Alphaproteobacteria</taxon>
        <taxon>Hyphomicrobiales</taxon>
        <taxon>Phyllobacteriaceae</taxon>
        <taxon>Phyllobacterium</taxon>
    </lineage>
</organism>
<dbReference type="OrthoDB" id="9795306at2"/>
<keyword evidence="3" id="KW-1185">Reference proteome</keyword>
<dbReference type="Gene3D" id="3.10.180.10">
    <property type="entry name" value="2,3-Dihydroxybiphenyl 1,2-Dioxygenase, domain 1"/>
    <property type="match status" value="1"/>
</dbReference>
<dbReference type="Pfam" id="PF00903">
    <property type="entry name" value="Glyoxalase"/>
    <property type="match status" value="1"/>
</dbReference>
<dbReference type="RefSeq" id="WP_100000161.1">
    <property type="nucleotide sequence ID" value="NZ_CP017940.1"/>
</dbReference>
<dbReference type="SUPFAM" id="SSF54593">
    <property type="entry name" value="Glyoxalase/Bleomycin resistance protein/Dihydroxybiphenyl dioxygenase"/>
    <property type="match status" value="1"/>
</dbReference>
<dbReference type="AlphaFoldDB" id="A0A2N9VS88"/>
<dbReference type="InterPro" id="IPR004360">
    <property type="entry name" value="Glyas_Fos-R_dOase_dom"/>
</dbReference>
<protein>
    <submittedName>
        <fullName evidence="2">Glyoxalase/bleomycin resistance/extradiol dioxygenase family protein</fullName>
    </submittedName>
</protein>
<dbReference type="PANTHER" id="PTHR34109:SF1">
    <property type="entry name" value="VOC DOMAIN-CONTAINING PROTEIN"/>
    <property type="match status" value="1"/>
</dbReference>
<dbReference type="InterPro" id="IPR037523">
    <property type="entry name" value="VOC_core"/>
</dbReference>
<keyword evidence="2" id="KW-0560">Oxidoreductase</keyword>
<accession>A0A2N9VS88</accession>
<dbReference type="Proteomes" id="UP000232163">
    <property type="component" value="Unassembled WGS sequence"/>
</dbReference>
<name>A0A2N9VS88_9HYPH</name>
<dbReference type="GO" id="GO:0051213">
    <property type="term" value="F:dioxygenase activity"/>
    <property type="evidence" value="ECO:0007669"/>
    <property type="project" value="UniProtKB-KW"/>
</dbReference>
<reference evidence="2 3" key="1">
    <citation type="journal article" date="2017" name="Int J Environ Stud">
        <title>Does the Miocene-Pliocene relict legume Oxytropis triphylla form nitrogen-fixing nodules with a combination of bacterial strains?</title>
        <authorList>
            <person name="Safronova V."/>
            <person name="Belimov A."/>
            <person name="Sazanova A."/>
            <person name="Kuznetsova I."/>
            <person name="Popova J."/>
            <person name="Andronov E."/>
            <person name="Verkhozina A."/>
            <person name="Tikhonovich I."/>
        </authorList>
    </citation>
    <scope>NUCLEOTIDE SEQUENCE [LARGE SCALE GENOMIC DNA]</scope>
    <source>
        <strain evidence="2 3">Tri-38</strain>
    </source>
</reference>
<comment type="caution">
    <text evidence="2">The sequence shown here is derived from an EMBL/GenBank/DDBJ whole genome shotgun (WGS) entry which is preliminary data.</text>
</comment>
<keyword evidence="2" id="KW-0223">Dioxygenase</keyword>
<dbReference type="KEGG" id="pht:BLM14_14940"/>
<gene>
    <name evidence="2" type="ORF">B5P45_25395</name>
</gene>
<dbReference type="EMBL" id="MZMT01000053">
    <property type="protein sequence ID" value="PIO42356.1"/>
    <property type="molecule type" value="Genomic_DNA"/>
</dbReference>
<sequence length="147" mass="15843">MIAVPTLIGEVSIRLFVRHGDQQKALDFYENVFGAKVVGYPYLHNGELIAAELRMGASVIMIVGANPKRDADASLGGPRSVHAIGATPVMLDIHVDDVDRVMHHAVAEGGSLRNEVETLDSGDRAGVLTDPFGHLWVVKSQRKHLAA</sequence>
<evidence type="ECO:0000259" key="1">
    <source>
        <dbReference type="PROSITE" id="PS51819"/>
    </source>
</evidence>
<evidence type="ECO:0000313" key="2">
    <source>
        <dbReference type="EMBL" id="PIO42356.1"/>
    </source>
</evidence>
<dbReference type="CDD" id="cd07246">
    <property type="entry name" value="VOC_like"/>
    <property type="match status" value="1"/>
</dbReference>
<evidence type="ECO:0000313" key="3">
    <source>
        <dbReference type="Proteomes" id="UP000232163"/>
    </source>
</evidence>
<dbReference type="InterPro" id="IPR029068">
    <property type="entry name" value="Glyas_Bleomycin-R_OHBP_Dase"/>
</dbReference>
<feature type="domain" description="VOC" evidence="1">
    <location>
        <begin position="9"/>
        <end position="141"/>
    </location>
</feature>
<dbReference type="PROSITE" id="PS51819">
    <property type="entry name" value="VOC"/>
    <property type="match status" value="1"/>
</dbReference>
<dbReference type="PANTHER" id="PTHR34109">
    <property type="entry name" value="BNAUNNG04460D PROTEIN-RELATED"/>
    <property type="match status" value="1"/>
</dbReference>
<proteinExistence type="predicted"/>